<dbReference type="InterPro" id="IPR006913">
    <property type="entry name" value="CENP-V/GFA"/>
</dbReference>
<dbReference type="GO" id="GO:0046872">
    <property type="term" value="F:metal ion binding"/>
    <property type="evidence" value="ECO:0007669"/>
    <property type="project" value="UniProtKB-KW"/>
</dbReference>
<comment type="caution">
    <text evidence="6">The sequence shown here is derived from an EMBL/GenBank/DDBJ whole genome shotgun (WGS) entry which is preliminary data.</text>
</comment>
<dbReference type="PANTHER" id="PTHR33337:SF44">
    <property type="entry name" value="DUF636 DOMAIN PROTEIN (AFU_ORTHOLOGUE AFUA_1G09754)"/>
    <property type="match status" value="1"/>
</dbReference>
<evidence type="ECO:0000259" key="5">
    <source>
        <dbReference type="PROSITE" id="PS51891"/>
    </source>
</evidence>
<dbReference type="EMBL" id="VYQE01000002">
    <property type="protein sequence ID" value="KAA9009272.1"/>
    <property type="molecule type" value="Genomic_DNA"/>
</dbReference>
<keyword evidence="4" id="KW-0456">Lyase</keyword>
<evidence type="ECO:0000313" key="7">
    <source>
        <dbReference type="Proteomes" id="UP000326554"/>
    </source>
</evidence>
<proteinExistence type="inferred from homology"/>
<dbReference type="PROSITE" id="PS51891">
    <property type="entry name" value="CENP_V_GFA"/>
    <property type="match status" value="1"/>
</dbReference>
<reference evidence="6 7" key="1">
    <citation type="submission" date="2019-09" db="EMBL/GenBank/DDBJ databases">
        <authorList>
            <person name="Park J.-S."/>
            <person name="Choi H.-J."/>
        </authorList>
    </citation>
    <scope>NUCLEOTIDE SEQUENCE [LARGE SCALE GENOMIC DNA]</scope>
    <source>
        <strain evidence="6 7">176SS1-4</strain>
    </source>
</reference>
<name>A0A5J5GPA3_9RHOB</name>
<sequence>MPRTLHGSCRCGAVRFTVQSRAPVPYQRCYCSICRKTGGGGGYAINIEGLAETLEVEGRESIGAFSAEIMDDEGRCEVSEGERSFCTGCGTALWVYAPSWPELVHPFASAIDSALPRPPARVRLMLDFKPDWVTVEEGPGDETYPRYPDKSLEAWHREHGLWEGET</sequence>
<comment type="similarity">
    <text evidence="1">Belongs to the Gfa family.</text>
</comment>
<organism evidence="6 7">
    <name type="scientific">Histidinibacterium aquaticum</name>
    <dbReference type="NCBI Taxonomy" id="2613962"/>
    <lineage>
        <taxon>Bacteria</taxon>
        <taxon>Pseudomonadati</taxon>
        <taxon>Pseudomonadota</taxon>
        <taxon>Alphaproteobacteria</taxon>
        <taxon>Rhodobacterales</taxon>
        <taxon>Paracoccaceae</taxon>
        <taxon>Histidinibacterium</taxon>
    </lineage>
</organism>
<dbReference type="Proteomes" id="UP000326554">
    <property type="component" value="Unassembled WGS sequence"/>
</dbReference>
<gene>
    <name evidence="6" type="ORF">F3S47_08465</name>
</gene>
<dbReference type="PANTHER" id="PTHR33337">
    <property type="entry name" value="GFA DOMAIN-CONTAINING PROTEIN"/>
    <property type="match status" value="1"/>
</dbReference>
<protein>
    <submittedName>
        <fullName evidence="6">GFA family protein</fullName>
    </submittedName>
</protein>
<evidence type="ECO:0000313" key="6">
    <source>
        <dbReference type="EMBL" id="KAA9009272.1"/>
    </source>
</evidence>
<feature type="domain" description="CENP-V/GFA" evidence="5">
    <location>
        <begin position="5"/>
        <end position="133"/>
    </location>
</feature>
<evidence type="ECO:0000256" key="4">
    <source>
        <dbReference type="ARBA" id="ARBA00023239"/>
    </source>
</evidence>
<dbReference type="Gene3D" id="2.170.150.70">
    <property type="match status" value="1"/>
</dbReference>
<evidence type="ECO:0000256" key="1">
    <source>
        <dbReference type="ARBA" id="ARBA00005495"/>
    </source>
</evidence>
<keyword evidence="3" id="KW-0862">Zinc</keyword>
<keyword evidence="2" id="KW-0479">Metal-binding</keyword>
<evidence type="ECO:0000256" key="2">
    <source>
        <dbReference type="ARBA" id="ARBA00022723"/>
    </source>
</evidence>
<dbReference type="SUPFAM" id="SSF51316">
    <property type="entry name" value="Mss4-like"/>
    <property type="match status" value="1"/>
</dbReference>
<dbReference type="Pfam" id="PF04828">
    <property type="entry name" value="GFA"/>
    <property type="match status" value="1"/>
</dbReference>
<dbReference type="RefSeq" id="WP_150444805.1">
    <property type="nucleotide sequence ID" value="NZ_VYQE01000002.1"/>
</dbReference>
<evidence type="ECO:0000256" key="3">
    <source>
        <dbReference type="ARBA" id="ARBA00022833"/>
    </source>
</evidence>
<dbReference type="InterPro" id="IPR011057">
    <property type="entry name" value="Mss4-like_sf"/>
</dbReference>
<dbReference type="AlphaFoldDB" id="A0A5J5GPA3"/>
<dbReference type="GO" id="GO:0016846">
    <property type="term" value="F:carbon-sulfur lyase activity"/>
    <property type="evidence" value="ECO:0007669"/>
    <property type="project" value="InterPro"/>
</dbReference>
<accession>A0A5J5GPA3</accession>
<keyword evidence="7" id="KW-1185">Reference proteome</keyword>